<reference evidence="2" key="1">
    <citation type="submission" date="2024-06" db="EMBL/GenBank/DDBJ databases">
        <authorList>
            <consortium name="consrtm"/>
            <person name="Uemura M."/>
            <person name="Terahara T."/>
        </authorList>
    </citation>
    <scope>NUCLEOTIDE SEQUENCE</scope>
    <source>
        <strain evidence="2">KM77-8</strain>
    </source>
</reference>
<protein>
    <submittedName>
        <fullName evidence="2">Uncharacterized protein</fullName>
    </submittedName>
</protein>
<feature type="region of interest" description="Disordered" evidence="1">
    <location>
        <begin position="23"/>
        <end position="76"/>
    </location>
</feature>
<dbReference type="AlphaFoldDB" id="A0AAT9HXZ7"/>
<sequence length="138" mass="14225">MDAEVLGGEAVGAGCRVACARVAGGGEGAPGRGGETAAGSWGTRLGPERWGRAQQPEQRQLQRARAAPRNPAERVGVSAEFASMPTSTAAHSSTVNSATGMWDRVHPIRFISQAKGLLSRFPGHMVPTAGAPRTVAIP</sequence>
<reference evidence="2" key="2">
    <citation type="submission" date="2024-07" db="EMBL/GenBank/DDBJ databases">
        <title>Streptomyces haneummycinica sp. nov., a new antibiotic-producing actinobacterium isolated from marine sediment.</title>
        <authorList>
            <person name="Uemura M."/>
            <person name="Hamada M."/>
            <person name="Hirano S."/>
            <person name="Kobayashi K."/>
            <person name="Ohshiro T."/>
            <person name="Kobayashi T."/>
            <person name="Terahara T."/>
        </authorList>
    </citation>
    <scope>NUCLEOTIDE SEQUENCE</scope>
    <source>
        <strain evidence="2">KM77-8</strain>
    </source>
</reference>
<evidence type="ECO:0000313" key="2">
    <source>
        <dbReference type="EMBL" id="BFO22114.1"/>
    </source>
</evidence>
<feature type="compositionally biased region" description="Low complexity" evidence="1">
    <location>
        <begin position="52"/>
        <end position="74"/>
    </location>
</feature>
<feature type="compositionally biased region" description="Gly residues" evidence="1">
    <location>
        <begin position="23"/>
        <end position="36"/>
    </location>
</feature>
<dbReference type="EMBL" id="AP035768">
    <property type="protein sequence ID" value="BFO22114.1"/>
    <property type="molecule type" value="Genomic_DNA"/>
</dbReference>
<accession>A0AAT9HXZ7</accession>
<proteinExistence type="predicted"/>
<evidence type="ECO:0000256" key="1">
    <source>
        <dbReference type="SAM" id="MobiDB-lite"/>
    </source>
</evidence>
<name>A0AAT9HXZ7_9ACTN</name>
<gene>
    <name evidence="2" type="ORF">SHKM778_85020</name>
</gene>
<organism evidence="2">
    <name type="scientific">Streptomyces haneummycinicus</name>
    <dbReference type="NCBI Taxonomy" id="3074435"/>
    <lineage>
        <taxon>Bacteria</taxon>
        <taxon>Bacillati</taxon>
        <taxon>Actinomycetota</taxon>
        <taxon>Actinomycetes</taxon>
        <taxon>Kitasatosporales</taxon>
        <taxon>Streptomycetaceae</taxon>
        <taxon>Streptomyces</taxon>
    </lineage>
</organism>